<reference evidence="2" key="1">
    <citation type="submission" date="2022-05" db="EMBL/GenBank/DDBJ databases">
        <title>Sphingomonas sp. strain MG17 Genome sequencing and assembly.</title>
        <authorList>
            <person name="Kim I."/>
        </authorList>
    </citation>
    <scope>NUCLEOTIDE SEQUENCE</scope>
    <source>
        <strain evidence="2">MG17</strain>
    </source>
</reference>
<dbReference type="CDD" id="cd01297">
    <property type="entry name" value="D-aminoacylase"/>
    <property type="match status" value="1"/>
</dbReference>
<dbReference type="SUPFAM" id="SSF51338">
    <property type="entry name" value="Composite domain of metallo-dependent hydrolases"/>
    <property type="match status" value="1"/>
</dbReference>
<dbReference type="InterPro" id="IPR013108">
    <property type="entry name" value="Amidohydro_3"/>
</dbReference>
<dbReference type="GO" id="GO:0016812">
    <property type="term" value="F:hydrolase activity, acting on carbon-nitrogen (but not peptide) bonds, in cyclic amides"/>
    <property type="evidence" value="ECO:0007669"/>
    <property type="project" value="TreeGrafter"/>
</dbReference>
<dbReference type="PANTHER" id="PTHR11647">
    <property type="entry name" value="HYDRANTOINASE/DIHYDROPYRIMIDINASE FAMILY MEMBER"/>
    <property type="match status" value="1"/>
</dbReference>
<dbReference type="Pfam" id="PF07969">
    <property type="entry name" value="Amidohydro_3"/>
    <property type="match status" value="1"/>
</dbReference>
<dbReference type="InterPro" id="IPR011059">
    <property type="entry name" value="Metal-dep_hydrolase_composite"/>
</dbReference>
<evidence type="ECO:0000313" key="3">
    <source>
        <dbReference type="Proteomes" id="UP001139451"/>
    </source>
</evidence>
<organism evidence="2 3">
    <name type="scientific">Sphingomonas tagetis</name>
    <dbReference type="NCBI Taxonomy" id="2949092"/>
    <lineage>
        <taxon>Bacteria</taxon>
        <taxon>Pseudomonadati</taxon>
        <taxon>Pseudomonadota</taxon>
        <taxon>Alphaproteobacteria</taxon>
        <taxon>Sphingomonadales</taxon>
        <taxon>Sphingomonadaceae</taxon>
        <taxon>Sphingomonas</taxon>
    </lineage>
</organism>
<feature type="domain" description="Amidohydrolase 3" evidence="1">
    <location>
        <begin position="44"/>
        <end position="549"/>
    </location>
</feature>
<comment type="caution">
    <text evidence="2">The sequence shown here is derived from an EMBL/GenBank/DDBJ whole genome shotgun (WGS) entry which is preliminary data.</text>
</comment>
<dbReference type="Proteomes" id="UP001139451">
    <property type="component" value="Unassembled WGS sequence"/>
</dbReference>
<keyword evidence="3" id="KW-1185">Reference proteome</keyword>
<dbReference type="InterPro" id="IPR032466">
    <property type="entry name" value="Metal_Hydrolase"/>
</dbReference>
<evidence type="ECO:0000313" key="2">
    <source>
        <dbReference type="EMBL" id="MCP3732783.1"/>
    </source>
</evidence>
<dbReference type="InterPro" id="IPR050378">
    <property type="entry name" value="Metallo-dep_Hydrolases_sf"/>
</dbReference>
<dbReference type="RefSeq" id="WP_254296506.1">
    <property type="nucleotide sequence ID" value="NZ_JAMLDX010000023.1"/>
</dbReference>
<name>A0A9X2HSP5_9SPHN</name>
<accession>A0A9X2HSP5</accession>
<dbReference type="AlphaFoldDB" id="A0A9X2HSP5"/>
<evidence type="ECO:0000259" key="1">
    <source>
        <dbReference type="Pfam" id="PF07969"/>
    </source>
</evidence>
<dbReference type="SUPFAM" id="SSF51556">
    <property type="entry name" value="Metallo-dependent hydrolases"/>
    <property type="match status" value="1"/>
</dbReference>
<proteinExistence type="predicted"/>
<dbReference type="Gene3D" id="3.20.20.140">
    <property type="entry name" value="Metal-dependent hydrolases"/>
    <property type="match status" value="2"/>
</dbReference>
<dbReference type="Gene3D" id="2.30.40.10">
    <property type="entry name" value="Urease, subunit C, domain 1"/>
    <property type="match status" value="1"/>
</dbReference>
<gene>
    <name evidence="2" type="ORF">M9978_20395</name>
</gene>
<dbReference type="EMBL" id="JAMLDX010000023">
    <property type="protein sequence ID" value="MCP3732783.1"/>
    <property type="molecule type" value="Genomic_DNA"/>
</dbReference>
<dbReference type="PANTHER" id="PTHR11647:SF1">
    <property type="entry name" value="COLLAPSIN RESPONSE MEDIATOR PROTEIN"/>
    <property type="match status" value="1"/>
</dbReference>
<dbReference type="GO" id="GO:0005829">
    <property type="term" value="C:cytosol"/>
    <property type="evidence" value="ECO:0007669"/>
    <property type="project" value="TreeGrafter"/>
</dbReference>
<sequence>MDYDIVIRNGSIVDGTGTPPFAGDVAVKDGRIAAVGAVAGGAAEEIDAAGRIVTPGFVDIHTHYDGQVTWEHRLRPSSGHGVTTTIMGNCGVGFAPIREHQRQLAIKLMEGVEDIPEVVMTKGIPWAWESFPDYLDFLDTRQADVDFAGYLPHSPLRVYVMGDRGANLEPPTQDDLAKMRKLTTEALKAGAMGVSTSRYLGHRFRSGELAPSVPTEADELSALAEGLADAGCGVFQMIPNSAAEAEAEFSLMERLVEVSGRPLTFSLLQNAARPANFGTYLELLAERGADKQISGQFYPRPVGLLFGLDLSYHPFSLCPSYRAIAGLTLAQKVERLRDPEFRRKLLSEAPEDPNPFFIQIVNSTDALFALGNPPDYHQSPDRTINARAAAMGINPRELILDELLRDEGHAILYAPSTIQIDDYLAHAREAFDTPGTLIGLGDGGAHYGMICDAAYPTYLLTQWAGEAGSASLGLAQAIRALTDVPARTIGLHDRGIVAPGYKADLNVIDIDRLELEMPKVSHDLPGGGKRLTQQATGYDATVLSGVVTYRRGEPTGALPGRLVRGARAAPAH</sequence>
<protein>
    <submittedName>
        <fullName evidence="2">Amidohydrolase family protein</fullName>
    </submittedName>
</protein>